<evidence type="ECO:0000313" key="5">
    <source>
        <dbReference type="EMBL" id="CAH2073182.1"/>
    </source>
</evidence>
<sequence length="471" mass="50524">MSIMRNLLNIIVIILCGCLYSCCTEGARQTKSGEVCSHTIQVSSLFPSSSPCLVSSKAPNTKSSLRVVHRHSTCSHLSSGRATTNPDHDEILRLDQARVDSINYKISKDRVRPMKSTDVPAKNWGSGPGTYIVTIGIGTPKHDLSLLFDTGSDLTWTQCQPCVGGHCYSQNEPLFNPSLSSSYSNVSCSSPVCDLLEKQELNGGCSASICGYKTSYLDNDATSGFLAKEKFTLTSSDVFDGVNFGCGNHNEAKHMKEVAGILGLGPGELSFPSQTAKTFNKIFSYCLPSSASNFAGHLTFGSAGISKSVKYTPVSSESSHRLNIVGITVCDKQLEIPSTVFSTSSAVIDSGTMITRLPSIAYSALESAFKEKMSIYKITSASEILETCYDFSGLKTVTIPKIAFSFGGGTIVELDPKGILYPIKISQVCFAFARNNKDTDATIFGNVQQQTLQVVYDGAAKRIGFAPNGCT</sequence>
<dbReference type="Pfam" id="PF14541">
    <property type="entry name" value="TAXi_C"/>
    <property type="match status" value="1"/>
</dbReference>
<dbReference type="GO" id="GO:0004190">
    <property type="term" value="F:aspartic-type endopeptidase activity"/>
    <property type="evidence" value="ECO:0007669"/>
    <property type="project" value="InterPro"/>
</dbReference>
<evidence type="ECO:0000256" key="3">
    <source>
        <dbReference type="SAM" id="SignalP"/>
    </source>
</evidence>
<dbReference type="FunFam" id="2.40.70.10:FF:000013">
    <property type="entry name" value="Aspartyl protease AED1"/>
    <property type="match status" value="1"/>
</dbReference>
<reference evidence="5 6" key="1">
    <citation type="submission" date="2022-03" db="EMBL/GenBank/DDBJ databases">
        <authorList>
            <person name="Nunn A."/>
            <person name="Chopra R."/>
            <person name="Nunn A."/>
            <person name="Contreras Garrido A."/>
        </authorList>
    </citation>
    <scope>NUCLEOTIDE SEQUENCE [LARGE SCALE GENOMIC DNA]</scope>
</reference>
<dbReference type="Pfam" id="PF14543">
    <property type="entry name" value="TAXi_N"/>
    <property type="match status" value="1"/>
</dbReference>
<dbReference type="PROSITE" id="PS51767">
    <property type="entry name" value="PEPTIDASE_A1"/>
    <property type="match status" value="1"/>
</dbReference>
<gene>
    <name evidence="5" type="ORF">TAV2_LOCUS19115</name>
</gene>
<dbReference type="Gene3D" id="2.40.70.10">
    <property type="entry name" value="Acid Proteases"/>
    <property type="match status" value="2"/>
</dbReference>
<dbReference type="SUPFAM" id="SSF50630">
    <property type="entry name" value="Acid proteases"/>
    <property type="match status" value="1"/>
</dbReference>
<evidence type="ECO:0000313" key="6">
    <source>
        <dbReference type="Proteomes" id="UP000836841"/>
    </source>
</evidence>
<dbReference type="InterPro" id="IPR021109">
    <property type="entry name" value="Peptidase_aspartic_dom_sf"/>
</dbReference>
<organism evidence="5 6">
    <name type="scientific">Thlaspi arvense</name>
    <name type="common">Field penny-cress</name>
    <dbReference type="NCBI Taxonomy" id="13288"/>
    <lineage>
        <taxon>Eukaryota</taxon>
        <taxon>Viridiplantae</taxon>
        <taxon>Streptophyta</taxon>
        <taxon>Embryophyta</taxon>
        <taxon>Tracheophyta</taxon>
        <taxon>Spermatophyta</taxon>
        <taxon>Magnoliopsida</taxon>
        <taxon>eudicotyledons</taxon>
        <taxon>Gunneridae</taxon>
        <taxon>Pentapetalae</taxon>
        <taxon>rosids</taxon>
        <taxon>malvids</taxon>
        <taxon>Brassicales</taxon>
        <taxon>Brassicaceae</taxon>
        <taxon>Thlaspideae</taxon>
        <taxon>Thlaspi</taxon>
    </lineage>
</organism>
<protein>
    <recommendedName>
        <fullName evidence="4">Peptidase A1 domain-containing protein</fullName>
    </recommendedName>
</protein>
<proteinExistence type="inferred from homology"/>
<evidence type="ECO:0000259" key="4">
    <source>
        <dbReference type="PROSITE" id="PS51767"/>
    </source>
</evidence>
<evidence type="ECO:0000256" key="2">
    <source>
        <dbReference type="PIRSR" id="PIRSR601461-1"/>
    </source>
</evidence>
<dbReference type="Proteomes" id="UP000836841">
    <property type="component" value="Chromosome 6"/>
</dbReference>
<feature type="active site" evidence="2">
    <location>
        <position position="149"/>
    </location>
</feature>
<dbReference type="InterPro" id="IPR033121">
    <property type="entry name" value="PEPTIDASE_A1"/>
</dbReference>
<dbReference type="PANTHER" id="PTHR13683">
    <property type="entry name" value="ASPARTYL PROTEASES"/>
    <property type="match status" value="1"/>
</dbReference>
<evidence type="ECO:0000256" key="1">
    <source>
        <dbReference type="ARBA" id="ARBA00007447"/>
    </source>
</evidence>
<dbReference type="GO" id="GO:0006508">
    <property type="term" value="P:proteolysis"/>
    <property type="evidence" value="ECO:0007669"/>
    <property type="project" value="InterPro"/>
</dbReference>
<dbReference type="InterPro" id="IPR032799">
    <property type="entry name" value="TAXi_C"/>
</dbReference>
<comment type="similarity">
    <text evidence="1">Belongs to the peptidase A1 family.</text>
</comment>
<feature type="domain" description="Peptidase A1" evidence="4">
    <location>
        <begin position="131"/>
        <end position="466"/>
    </location>
</feature>
<dbReference type="InterPro" id="IPR032861">
    <property type="entry name" value="TAXi_N"/>
</dbReference>
<dbReference type="PRINTS" id="PR00792">
    <property type="entry name" value="PEPSIN"/>
</dbReference>
<feature type="signal peptide" evidence="3">
    <location>
        <begin position="1"/>
        <end position="26"/>
    </location>
</feature>
<name>A0AAU9SYG2_THLAR</name>
<dbReference type="PANTHER" id="PTHR13683:SF750">
    <property type="entry name" value="ASPARTYL PROTEASE AED1"/>
    <property type="match status" value="1"/>
</dbReference>
<dbReference type="AlphaFoldDB" id="A0AAU9SYG2"/>
<dbReference type="InterPro" id="IPR001461">
    <property type="entry name" value="Aspartic_peptidase_A1"/>
</dbReference>
<dbReference type="FunFam" id="2.40.70.10:FF:000031">
    <property type="entry name" value="Aspartyl protease AED1"/>
    <property type="match status" value="1"/>
</dbReference>
<accession>A0AAU9SYG2</accession>
<feature type="chain" id="PRO_5043998303" description="Peptidase A1 domain-containing protein" evidence="3">
    <location>
        <begin position="27"/>
        <end position="471"/>
    </location>
</feature>
<keyword evidence="3" id="KW-0732">Signal</keyword>
<keyword evidence="6" id="KW-1185">Reference proteome</keyword>
<dbReference type="PROSITE" id="PS51257">
    <property type="entry name" value="PROKAR_LIPOPROTEIN"/>
    <property type="match status" value="1"/>
</dbReference>
<dbReference type="EMBL" id="OU466862">
    <property type="protein sequence ID" value="CAH2073182.1"/>
    <property type="molecule type" value="Genomic_DNA"/>
</dbReference>
<feature type="active site" evidence="2">
    <location>
        <position position="349"/>
    </location>
</feature>